<evidence type="ECO:0000313" key="19">
    <source>
        <dbReference type="EMBL" id="MCT7399257.1"/>
    </source>
</evidence>
<dbReference type="PIRSF" id="PIRSF000847">
    <property type="entry name" value="Phos_ph_gly_syn"/>
    <property type="match status" value="1"/>
</dbReference>
<organism evidence="19 20">
    <name type="scientific">Eubacterium album</name>
    <dbReference type="NCBI Taxonomy" id="2978477"/>
    <lineage>
        <taxon>Bacteria</taxon>
        <taxon>Bacillati</taxon>
        <taxon>Bacillota</taxon>
        <taxon>Clostridia</taxon>
        <taxon>Eubacteriales</taxon>
        <taxon>Eubacteriaceae</taxon>
        <taxon>Eubacterium</taxon>
    </lineage>
</organism>
<keyword evidence="10 18" id="KW-1133">Transmembrane helix</keyword>
<dbReference type="Gene3D" id="1.20.120.1760">
    <property type="match status" value="1"/>
</dbReference>
<evidence type="ECO:0000256" key="18">
    <source>
        <dbReference type="SAM" id="Phobius"/>
    </source>
</evidence>
<dbReference type="InterPro" id="IPR048254">
    <property type="entry name" value="CDP_ALCOHOL_P_TRANSF_CS"/>
</dbReference>
<keyword evidence="20" id="KW-1185">Reference proteome</keyword>
<evidence type="ECO:0000256" key="2">
    <source>
        <dbReference type="ARBA" id="ARBA00004141"/>
    </source>
</evidence>
<protein>
    <recommendedName>
        <fullName evidence="6 16">CDP-diacylglycerol--glycerol-3-phosphate 3-phosphatidyltransferase</fullName>
        <ecNumber evidence="5 16">2.7.8.5</ecNumber>
    </recommendedName>
</protein>
<feature type="transmembrane region" description="Helical" evidence="18">
    <location>
        <begin position="151"/>
        <end position="169"/>
    </location>
</feature>
<feature type="transmembrane region" description="Helical" evidence="18">
    <location>
        <begin position="7"/>
        <end position="27"/>
    </location>
</feature>
<reference evidence="19" key="1">
    <citation type="submission" date="2022-09" db="EMBL/GenBank/DDBJ databases">
        <title>Eubacterium sp. LFL-14 isolated from human feces.</title>
        <authorList>
            <person name="Liu F."/>
        </authorList>
    </citation>
    <scope>NUCLEOTIDE SEQUENCE</scope>
    <source>
        <strain evidence="19">LFL-14</strain>
    </source>
</reference>
<evidence type="ECO:0000256" key="12">
    <source>
        <dbReference type="ARBA" id="ARBA00023136"/>
    </source>
</evidence>
<dbReference type="InterPro" id="IPR050324">
    <property type="entry name" value="CDP-alcohol_PTase-I"/>
</dbReference>
<dbReference type="EC" id="2.7.8.5" evidence="5 16"/>
<comment type="similarity">
    <text evidence="4 17">Belongs to the CDP-alcohol phosphatidyltransferase class-I family.</text>
</comment>
<evidence type="ECO:0000256" key="10">
    <source>
        <dbReference type="ARBA" id="ARBA00022989"/>
    </source>
</evidence>
<evidence type="ECO:0000313" key="20">
    <source>
        <dbReference type="Proteomes" id="UP001431199"/>
    </source>
</evidence>
<evidence type="ECO:0000256" key="14">
    <source>
        <dbReference type="ARBA" id="ARBA00023264"/>
    </source>
</evidence>
<keyword evidence="8 17" id="KW-0808">Transferase</keyword>
<evidence type="ECO:0000256" key="17">
    <source>
        <dbReference type="RuleBase" id="RU003750"/>
    </source>
</evidence>
<comment type="catalytic activity">
    <reaction evidence="15">
        <text>a CDP-1,2-diacyl-sn-glycerol + sn-glycerol 3-phosphate = a 1,2-diacyl-sn-glycero-3-phospho-(1'-sn-glycero-3'-phosphate) + CMP + H(+)</text>
        <dbReference type="Rhea" id="RHEA:12593"/>
        <dbReference type="ChEBI" id="CHEBI:15378"/>
        <dbReference type="ChEBI" id="CHEBI:57597"/>
        <dbReference type="ChEBI" id="CHEBI:58332"/>
        <dbReference type="ChEBI" id="CHEBI:60110"/>
        <dbReference type="ChEBI" id="CHEBI:60377"/>
        <dbReference type="EC" id="2.7.8.5"/>
    </reaction>
</comment>
<dbReference type="RefSeq" id="WP_117910195.1">
    <property type="nucleotide sequence ID" value="NZ_JAODBU010000008.1"/>
</dbReference>
<keyword evidence="12 18" id="KW-0472">Membrane</keyword>
<dbReference type="NCBIfam" id="TIGR00560">
    <property type="entry name" value="pgsA"/>
    <property type="match status" value="1"/>
</dbReference>
<keyword evidence="7" id="KW-0444">Lipid biosynthesis</keyword>
<evidence type="ECO:0000256" key="4">
    <source>
        <dbReference type="ARBA" id="ARBA00010441"/>
    </source>
</evidence>
<sequence length="177" mass="19682">MNLPNKLTVFRVILIPFFVCFMLADIFGGIDKYIAVGIFIVASLTDLLDGKIARKYNLVTNFGKFMDPLADKLLVSAALICLSESKIPVWIVIIIISRELFISGFRTLAADKGVVLAAGWWGKFKTTFQMIMIIVLIIDLPYTFMGVIGTALIYISLALTIISMVDYVYKNVDVLKG</sequence>
<evidence type="ECO:0000256" key="7">
    <source>
        <dbReference type="ARBA" id="ARBA00022516"/>
    </source>
</evidence>
<keyword evidence="11" id="KW-0443">Lipid metabolism</keyword>
<evidence type="ECO:0000256" key="1">
    <source>
        <dbReference type="ARBA" id="ARBA00003973"/>
    </source>
</evidence>
<comment type="pathway">
    <text evidence="3">Phospholipid metabolism; phosphatidylglycerol biosynthesis; phosphatidylglycerol from CDP-diacylglycerol: step 1/2.</text>
</comment>
<evidence type="ECO:0000256" key="3">
    <source>
        <dbReference type="ARBA" id="ARBA00005042"/>
    </source>
</evidence>
<proteinExistence type="inferred from homology"/>
<dbReference type="InterPro" id="IPR000462">
    <property type="entry name" value="CDP-OH_P_trans"/>
</dbReference>
<evidence type="ECO:0000256" key="15">
    <source>
        <dbReference type="ARBA" id="ARBA00048586"/>
    </source>
</evidence>
<dbReference type="InterPro" id="IPR043130">
    <property type="entry name" value="CDP-OH_PTrfase_TM_dom"/>
</dbReference>
<evidence type="ECO:0000256" key="11">
    <source>
        <dbReference type="ARBA" id="ARBA00023098"/>
    </source>
</evidence>
<gene>
    <name evidence="19" type="primary">pgsA</name>
    <name evidence="19" type="ORF">N5B56_09220</name>
</gene>
<comment type="caution">
    <text evidence="19">The sequence shown here is derived from an EMBL/GenBank/DDBJ whole genome shotgun (WGS) entry which is preliminary data.</text>
</comment>
<keyword evidence="13" id="KW-0594">Phospholipid biosynthesis</keyword>
<evidence type="ECO:0000256" key="8">
    <source>
        <dbReference type="ARBA" id="ARBA00022679"/>
    </source>
</evidence>
<keyword evidence="9 18" id="KW-0812">Transmembrane</keyword>
<evidence type="ECO:0000256" key="6">
    <source>
        <dbReference type="ARBA" id="ARBA00014944"/>
    </source>
</evidence>
<evidence type="ECO:0000256" key="9">
    <source>
        <dbReference type="ARBA" id="ARBA00022692"/>
    </source>
</evidence>
<dbReference type="InterPro" id="IPR004570">
    <property type="entry name" value="Phosphatidylglycerol_P_synth"/>
</dbReference>
<evidence type="ECO:0000256" key="5">
    <source>
        <dbReference type="ARBA" id="ARBA00013170"/>
    </source>
</evidence>
<comment type="subcellular location">
    <subcellularLocation>
        <location evidence="2">Membrane</location>
        <topology evidence="2">Multi-pass membrane protein</topology>
    </subcellularLocation>
</comment>
<evidence type="ECO:0000256" key="16">
    <source>
        <dbReference type="NCBIfam" id="TIGR00560"/>
    </source>
</evidence>
<dbReference type="Pfam" id="PF01066">
    <property type="entry name" value="CDP-OH_P_transf"/>
    <property type="match status" value="1"/>
</dbReference>
<dbReference type="Proteomes" id="UP001431199">
    <property type="component" value="Unassembled WGS sequence"/>
</dbReference>
<dbReference type="GO" id="GO:0008444">
    <property type="term" value="F:CDP-diacylglycerol-glycerol-3-phosphate 3-phosphatidyltransferase activity"/>
    <property type="evidence" value="ECO:0007669"/>
    <property type="project" value="UniProtKB-EC"/>
</dbReference>
<evidence type="ECO:0000256" key="13">
    <source>
        <dbReference type="ARBA" id="ARBA00023209"/>
    </source>
</evidence>
<comment type="function">
    <text evidence="1">This protein catalyzes the committed step to the synthesis of the acidic phospholipids.</text>
</comment>
<feature type="transmembrane region" description="Helical" evidence="18">
    <location>
        <begin position="73"/>
        <end position="96"/>
    </location>
</feature>
<keyword evidence="14" id="KW-1208">Phospholipid metabolism</keyword>
<name>A0ABT2M3N7_9FIRM</name>
<dbReference type="PROSITE" id="PS00379">
    <property type="entry name" value="CDP_ALCOHOL_P_TRANSF"/>
    <property type="match status" value="1"/>
</dbReference>
<dbReference type="PANTHER" id="PTHR14269">
    <property type="entry name" value="CDP-DIACYLGLYCEROL--GLYCEROL-3-PHOSPHATE 3-PHOSPHATIDYLTRANSFERASE-RELATED"/>
    <property type="match status" value="1"/>
</dbReference>
<dbReference type="EMBL" id="JAODBU010000008">
    <property type="protein sequence ID" value="MCT7399257.1"/>
    <property type="molecule type" value="Genomic_DNA"/>
</dbReference>
<dbReference type="PANTHER" id="PTHR14269:SF62">
    <property type="entry name" value="CDP-DIACYLGLYCEROL--GLYCEROL-3-PHOSPHATE 3-PHOSPHATIDYLTRANSFERASE 1, CHLOROPLASTIC"/>
    <property type="match status" value="1"/>
</dbReference>
<accession>A0ABT2M3N7</accession>